<proteinExistence type="predicted"/>
<protein>
    <submittedName>
        <fullName evidence="1">Uncharacterized protein</fullName>
    </submittedName>
</protein>
<reference evidence="1 2" key="1">
    <citation type="submission" date="2018-08" db="EMBL/GenBank/DDBJ databases">
        <title>A genome reference for cultivated species of the human gut microbiota.</title>
        <authorList>
            <person name="Zou Y."/>
            <person name="Xue W."/>
            <person name="Luo G."/>
        </authorList>
    </citation>
    <scope>NUCLEOTIDE SEQUENCE [LARGE SCALE GENOMIC DNA]</scope>
    <source>
        <strain evidence="1 2">AF15-25</strain>
    </source>
</reference>
<gene>
    <name evidence="1" type="ORF">DWW35_01190</name>
</gene>
<evidence type="ECO:0000313" key="1">
    <source>
        <dbReference type="EMBL" id="RGV00652.1"/>
    </source>
</evidence>
<accession>A0AA92TTR7</accession>
<dbReference type="Proteomes" id="UP000285236">
    <property type="component" value="Unassembled WGS sequence"/>
</dbReference>
<comment type="caution">
    <text evidence="1">The sequence shown here is derived from an EMBL/GenBank/DDBJ whole genome shotgun (WGS) entry which is preliminary data.</text>
</comment>
<organism evidence="1 2">
    <name type="scientific">Segatella copri</name>
    <dbReference type="NCBI Taxonomy" id="165179"/>
    <lineage>
        <taxon>Bacteria</taxon>
        <taxon>Pseudomonadati</taxon>
        <taxon>Bacteroidota</taxon>
        <taxon>Bacteroidia</taxon>
        <taxon>Bacteroidales</taxon>
        <taxon>Prevotellaceae</taxon>
        <taxon>Segatella</taxon>
    </lineage>
</organism>
<sequence>MKASELIEHLKSYIDITGGDCEMLVFDKAEGVSCDINDTTSDGDYVFLHISSDKYTTKTPE</sequence>
<dbReference type="EMBL" id="QRYP01000002">
    <property type="protein sequence ID" value="RGV00652.1"/>
    <property type="molecule type" value="Genomic_DNA"/>
</dbReference>
<dbReference type="AlphaFoldDB" id="A0AA92TTR7"/>
<name>A0AA92TTR7_9BACT</name>
<evidence type="ECO:0000313" key="2">
    <source>
        <dbReference type="Proteomes" id="UP000285236"/>
    </source>
</evidence>
<dbReference type="RefSeq" id="WP_118078852.1">
    <property type="nucleotide sequence ID" value="NZ_JAQEAK010000021.1"/>
</dbReference>